<comment type="similarity">
    <text evidence="1">Belongs to the IS21/IS1162 putative ATP-binding protein family.</text>
</comment>
<dbReference type="SUPFAM" id="SSF52540">
    <property type="entry name" value="P-loop containing nucleoside triphosphate hydrolases"/>
    <property type="match status" value="1"/>
</dbReference>
<dbReference type="PANTHER" id="PTHR30050:SF4">
    <property type="entry name" value="ATP-BINDING PROTEIN RV3427C IN INSERTION SEQUENCE-RELATED"/>
    <property type="match status" value="1"/>
</dbReference>
<evidence type="ECO:0000259" key="4">
    <source>
        <dbReference type="SMART" id="SM00382"/>
    </source>
</evidence>
<dbReference type="Proteomes" id="UP000188929">
    <property type="component" value="Unassembled WGS sequence"/>
</dbReference>
<dbReference type="EMBL" id="MOMC01000018">
    <property type="protein sequence ID" value="ONH31110.1"/>
    <property type="molecule type" value="Genomic_DNA"/>
</dbReference>
<dbReference type="AlphaFoldDB" id="A0A1V2IDL5"/>
<dbReference type="PANTHER" id="PTHR30050">
    <property type="entry name" value="CHROMOSOMAL REPLICATION INITIATOR PROTEIN DNAA"/>
    <property type="match status" value="1"/>
</dbReference>
<evidence type="ECO:0000313" key="5">
    <source>
        <dbReference type="EMBL" id="ONH31110.1"/>
    </source>
</evidence>
<keyword evidence="2" id="KW-0547">Nucleotide-binding</keyword>
<dbReference type="InterPro" id="IPR003593">
    <property type="entry name" value="AAA+_ATPase"/>
</dbReference>
<dbReference type="Gene3D" id="3.40.50.300">
    <property type="entry name" value="P-loop containing nucleotide triphosphate hydrolases"/>
    <property type="match status" value="1"/>
</dbReference>
<organism evidence="5 6">
    <name type="scientific">Pseudofrankia asymbiotica</name>
    <dbReference type="NCBI Taxonomy" id="1834516"/>
    <lineage>
        <taxon>Bacteria</taxon>
        <taxon>Bacillati</taxon>
        <taxon>Actinomycetota</taxon>
        <taxon>Actinomycetes</taxon>
        <taxon>Frankiales</taxon>
        <taxon>Frankiaceae</taxon>
        <taxon>Pseudofrankia</taxon>
    </lineage>
</organism>
<dbReference type="OrthoDB" id="9773429at2"/>
<evidence type="ECO:0000256" key="1">
    <source>
        <dbReference type="ARBA" id="ARBA00008059"/>
    </source>
</evidence>
<feature type="domain" description="AAA+ ATPase" evidence="4">
    <location>
        <begin position="106"/>
        <end position="237"/>
    </location>
</feature>
<dbReference type="PIRSF" id="PIRSF003073">
    <property type="entry name" value="DNAC_TnpB_IstB"/>
    <property type="match status" value="1"/>
</dbReference>
<dbReference type="CDD" id="cd00009">
    <property type="entry name" value="AAA"/>
    <property type="match status" value="1"/>
</dbReference>
<accession>A0A1V2IDL5</accession>
<dbReference type="InterPro" id="IPR028350">
    <property type="entry name" value="DNAC/IstB-like"/>
</dbReference>
<dbReference type="InterPro" id="IPR027417">
    <property type="entry name" value="P-loop_NTPase"/>
</dbReference>
<keyword evidence="6" id="KW-1185">Reference proteome</keyword>
<dbReference type="InterPro" id="IPR002611">
    <property type="entry name" value="IstB_ATP-bd"/>
</dbReference>
<evidence type="ECO:0000256" key="2">
    <source>
        <dbReference type="ARBA" id="ARBA00022741"/>
    </source>
</evidence>
<reference evidence="6" key="1">
    <citation type="submission" date="2016-10" db="EMBL/GenBank/DDBJ databases">
        <title>Frankia sp. NRRL B-16386 Genome sequencing.</title>
        <authorList>
            <person name="Ghodhbane-Gtari F."/>
            <person name="Swanson E."/>
            <person name="Gueddou A."/>
            <person name="Hezbri K."/>
            <person name="Ktari K."/>
            <person name="Nouioui I."/>
            <person name="Morris K."/>
            <person name="Simpson S."/>
            <person name="Abebe-Akele F."/>
            <person name="Thomas K."/>
            <person name="Gtari M."/>
            <person name="Tisa L.S."/>
        </authorList>
    </citation>
    <scope>NUCLEOTIDE SEQUENCE [LARGE SCALE GENOMIC DNA]</scope>
    <source>
        <strain evidence="6">NRRL B-16386</strain>
    </source>
</reference>
<dbReference type="RefSeq" id="WP_076816035.1">
    <property type="nucleotide sequence ID" value="NZ_MOMC01000018.1"/>
</dbReference>
<name>A0A1V2IDL5_9ACTN</name>
<sequence length="259" mass="28053">MTTTLPAPPALPADLDTLLRRLRLPHVRHLAPEVLATAKAQRWDPAEVLRALFTAEADGRDRAGLATRRARAGFPTGKTFEAWDPQVSSIPTPTQQALQTLEWVHRRENLVIAGPAGTGKTFLLEALGQRAVEQGLHVAWFTLEALGVLVRAHRADDSVTRAVEKILRADLIVVDDIGLLPVGPDAAEGLYRLVDAAYEKRSIAVSSNLHPAGFDEIMPKTLATATVDRLLHHAHLCQTTGESVRLAQALSGQGVKPLN</sequence>
<evidence type="ECO:0000256" key="3">
    <source>
        <dbReference type="ARBA" id="ARBA00022840"/>
    </source>
</evidence>
<dbReference type="Pfam" id="PF01695">
    <property type="entry name" value="IstB_IS21"/>
    <property type="match status" value="1"/>
</dbReference>
<dbReference type="InterPro" id="IPR047661">
    <property type="entry name" value="IstB"/>
</dbReference>
<protein>
    <submittedName>
        <fullName evidence="5">ATP-binding protein</fullName>
    </submittedName>
</protein>
<dbReference type="SMART" id="SM00382">
    <property type="entry name" value="AAA"/>
    <property type="match status" value="1"/>
</dbReference>
<keyword evidence="3 5" id="KW-0067">ATP-binding</keyword>
<evidence type="ECO:0000313" key="6">
    <source>
        <dbReference type="Proteomes" id="UP000188929"/>
    </source>
</evidence>
<comment type="caution">
    <text evidence="5">The sequence shown here is derived from an EMBL/GenBank/DDBJ whole genome shotgun (WGS) entry which is preliminary data.</text>
</comment>
<dbReference type="NCBIfam" id="NF038214">
    <property type="entry name" value="IS21_help_AAA"/>
    <property type="match status" value="1"/>
</dbReference>
<dbReference type="GO" id="GO:0005524">
    <property type="term" value="F:ATP binding"/>
    <property type="evidence" value="ECO:0007669"/>
    <property type="project" value="UniProtKB-KW"/>
</dbReference>
<dbReference type="GO" id="GO:0006260">
    <property type="term" value="P:DNA replication"/>
    <property type="evidence" value="ECO:0007669"/>
    <property type="project" value="TreeGrafter"/>
</dbReference>
<proteinExistence type="inferred from homology"/>
<gene>
    <name evidence="5" type="ORF">BL253_10660</name>
</gene>
<dbReference type="STRING" id="1834516.BL253_10660"/>